<evidence type="ECO:0000313" key="4">
    <source>
        <dbReference type="EMBL" id="PYH94350.1"/>
    </source>
</evidence>
<keyword evidence="1 4" id="KW-0808">Transferase</keyword>
<evidence type="ECO:0000256" key="1">
    <source>
        <dbReference type="ARBA" id="ARBA00022679"/>
    </source>
</evidence>
<sequence length="217" mass="24647">GSQLSDCISSRKDPLCLLFHDPQGRELVDDIYARSPLFMAGILYVSRTITEIIRKFGASRPIRILQLGGGSGGPTNCLFDQLSNSANFPFEYTFSDKSSSMVSQAQSRFQGCFMRFAQLDIEKEPRSLMQGQYDIVISLNYLHRTWNLIDSSTNSRALLRPTGVLCVWEITRPLGWLDIVFGLLDEWWNFDDGRGHILTSEAIWFEMLRDGGFTWVG</sequence>
<dbReference type="AlphaFoldDB" id="A0A319DAF2"/>
<evidence type="ECO:0000256" key="2">
    <source>
        <dbReference type="ARBA" id="ARBA00023268"/>
    </source>
</evidence>
<dbReference type="InterPro" id="IPR050444">
    <property type="entry name" value="Polyketide_Synthase"/>
</dbReference>
<keyword evidence="4" id="KW-0489">Methyltransferase</keyword>
<feature type="non-terminal residue" evidence="4">
    <location>
        <position position="1"/>
    </location>
</feature>
<dbReference type="Proteomes" id="UP000247810">
    <property type="component" value="Unassembled WGS sequence"/>
</dbReference>
<protein>
    <submittedName>
        <fullName evidence="4">S-adenosyl-L-methionine-dependent methyltransferase</fullName>
    </submittedName>
</protein>
<evidence type="ECO:0000313" key="5">
    <source>
        <dbReference type="Proteomes" id="UP000247810"/>
    </source>
</evidence>
<dbReference type="OrthoDB" id="429813at2759"/>
<name>A0A319DAF2_9EURO</name>
<gene>
    <name evidence="4" type="ORF">BO71DRAFT_325620</name>
</gene>
<dbReference type="PANTHER" id="PTHR45681:SF6">
    <property type="entry name" value="POLYKETIDE SYNTHASE 37"/>
    <property type="match status" value="1"/>
</dbReference>
<dbReference type="EMBL" id="KZ825873">
    <property type="protein sequence ID" value="PYH94350.1"/>
    <property type="molecule type" value="Genomic_DNA"/>
</dbReference>
<evidence type="ECO:0000259" key="3">
    <source>
        <dbReference type="Pfam" id="PF08242"/>
    </source>
</evidence>
<dbReference type="GO" id="GO:0008168">
    <property type="term" value="F:methyltransferase activity"/>
    <property type="evidence" value="ECO:0007669"/>
    <property type="project" value="UniProtKB-KW"/>
</dbReference>
<proteinExistence type="predicted"/>
<organism evidence="4 5">
    <name type="scientific">Aspergillus ellipticus CBS 707.79</name>
    <dbReference type="NCBI Taxonomy" id="1448320"/>
    <lineage>
        <taxon>Eukaryota</taxon>
        <taxon>Fungi</taxon>
        <taxon>Dikarya</taxon>
        <taxon>Ascomycota</taxon>
        <taxon>Pezizomycotina</taxon>
        <taxon>Eurotiomycetes</taxon>
        <taxon>Eurotiomycetidae</taxon>
        <taxon>Eurotiales</taxon>
        <taxon>Aspergillaceae</taxon>
        <taxon>Aspergillus</taxon>
        <taxon>Aspergillus subgen. Circumdati</taxon>
    </lineage>
</organism>
<dbReference type="GO" id="GO:0032259">
    <property type="term" value="P:methylation"/>
    <property type="evidence" value="ECO:0007669"/>
    <property type="project" value="UniProtKB-KW"/>
</dbReference>
<feature type="domain" description="Methyltransferase type 12" evidence="3">
    <location>
        <begin position="65"/>
        <end position="165"/>
    </location>
</feature>
<dbReference type="SUPFAM" id="SSF53335">
    <property type="entry name" value="S-adenosyl-L-methionine-dependent methyltransferases"/>
    <property type="match status" value="1"/>
</dbReference>
<dbReference type="InterPro" id="IPR029063">
    <property type="entry name" value="SAM-dependent_MTases_sf"/>
</dbReference>
<dbReference type="PANTHER" id="PTHR45681">
    <property type="entry name" value="POLYKETIDE SYNTHASE 44-RELATED"/>
    <property type="match status" value="1"/>
</dbReference>
<dbReference type="Gene3D" id="3.40.50.150">
    <property type="entry name" value="Vaccinia Virus protein VP39"/>
    <property type="match status" value="1"/>
</dbReference>
<dbReference type="STRING" id="1448320.A0A319DAF2"/>
<dbReference type="InterPro" id="IPR013217">
    <property type="entry name" value="Methyltransf_12"/>
</dbReference>
<keyword evidence="5" id="KW-1185">Reference proteome</keyword>
<dbReference type="VEuPathDB" id="FungiDB:BO71DRAFT_325620"/>
<accession>A0A319DAF2</accession>
<keyword evidence="2" id="KW-0511">Multifunctional enzyme</keyword>
<reference evidence="4 5" key="1">
    <citation type="submission" date="2018-02" db="EMBL/GenBank/DDBJ databases">
        <title>The genomes of Aspergillus section Nigri reveals drivers in fungal speciation.</title>
        <authorList>
            <consortium name="DOE Joint Genome Institute"/>
            <person name="Vesth T.C."/>
            <person name="Nybo J."/>
            <person name="Theobald S."/>
            <person name="Brandl J."/>
            <person name="Frisvad J.C."/>
            <person name="Nielsen K.F."/>
            <person name="Lyhne E.K."/>
            <person name="Kogle M.E."/>
            <person name="Kuo A."/>
            <person name="Riley R."/>
            <person name="Clum A."/>
            <person name="Nolan M."/>
            <person name="Lipzen A."/>
            <person name="Salamov A."/>
            <person name="Henrissat B."/>
            <person name="Wiebenga A."/>
            <person name="De vries R.P."/>
            <person name="Grigoriev I.V."/>
            <person name="Mortensen U.H."/>
            <person name="Andersen M.R."/>
            <person name="Baker S.E."/>
        </authorList>
    </citation>
    <scope>NUCLEOTIDE SEQUENCE [LARGE SCALE GENOMIC DNA]</scope>
    <source>
        <strain evidence="4 5">CBS 707.79</strain>
    </source>
</reference>
<dbReference type="Pfam" id="PF08242">
    <property type="entry name" value="Methyltransf_12"/>
    <property type="match status" value="1"/>
</dbReference>